<dbReference type="AlphaFoldDB" id="A0A366ED16"/>
<evidence type="ECO:0000313" key="7">
    <source>
        <dbReference type="Proteomes" id="UP000252254"/>
    </source>
</evidence>
<evidence type="ECO:0000256" key="2">
    <source>
        <dbReference type="ARBA" id="ARBA00022692"/>
    </source>
</evidence>
<keyword evidence="7" id="KW-1185">Reference proteome</keyword>
<protein>
    <submittedName>
        <fullName evidence="6">Putative membrane protein</fullName>
    </submittedName>
</protein>
<evidence type="ECO:0000256" key="3">
    <source>
        <dbReference type="ARBA" id="ARBA00022989"/>
    </source>
</evidence>
<evidence type="ECO:0000256" key="5">
    <source>
        <dbReference type="SAM" id="Phobius"/>
    </source>
</evidence>
<dbReference type="EMBL" id="QNRI01000002">
    <property type="protein sequence ID" value="RBP00291.1"/>
    <property type="molecule type" value="Genomic_DNA"/>
</dbReference>
<dbReference type="InterPro" id="IPR019109">
    <property type="entry name" value="MamF_MmsF"/>
</dbReference>
<dbReference type="STRING" id="200904.GCA_900168775_00325"/>
<proteinExistence type="predicted"/>
<comment type="caution">
    <text evidence="6">The sequence shown here is derived from an EMBL/GenBank/DDBJ whole genome shotgun (WGS) entry which is preliminary data.</text>
</comment>
<dbReference type="Proteomes" id="UP000252254">
    <property type="component" value="Unassembled WGS sequence"/>
</dbReference>
<feature type="transmembrane region" description="Helical" evidence="5">
    <location>
        <begin position="19"/>
        <end position="35"/>
    </location>
</feature>
<comment type="subcellular location">
    <subcellularLocation>
        <location evidence="1">Membrane</location>
        <topology evidence="1">Multi-pass membrane protein</topology>
    </subcellularLocation>
</comment>
<feature type="transmembrane region" description="Helical" evidence="5">
    <location>
        <begin position="71"/>
        <end position="93"/>
    </location>
</feature>
<dbReference type="RefSeq" id="WP_113866935.1">
    <property type="nucleotide sequence ID" value="NZ_BAABQN010000002.1"/>
</dbReference>
<sequence length="110" mass="11868">MNDLETNTTHTNDVQENKLVAILGYILFFIPLLAAKDSAFARYHANQGLILLLTSIAVNIIGAIIPIIGVFIIIPIASIVIFVFFILGIVNAANGQMKPLPLIGGIEIIK</sequence>
<organism evidence="6 7">
    <name type="scientific">Paraliobacillus ryukyuensis</name>
    <dbReference type="NCBI Taxonomy" id="200904"/>
    <lineage>
        <taxon>Bacteria</taxon>
        <taxon>Bacillati</taxon>
        <taxon>Bacillota</taxon>
        <taxon>Bacilli</taxon>
        <taxon>Bacillales</taxon>
        <taxon>Bacillaceae</taxon>
        <taxon>Paraliobacillus</taxon>
    </lineage>
</organism>
<evidence type="ECO:0000256" key="1">
    <source>
        <dbReference type="ARBA" id="ARBA00004141"/>
    </source>
</evidence>
<accession>A0A366ED16</accession>
<dbReference type="Pfam" id="PF09685">
    <property type="entry name" value="MamF_MmsF"/>
    <property type="match status" value="1"/>
</dbReference>
<dbReference type="OrthoDB" id="7595353at2"/>
<reference evidence="6 7" key="1">
    <citation type="submission" date="2018-06" db="EMBL/GenBank/DDBJ databases">
        <title>Genomic Encyclopedia of Type Strains, Phase IV (KMG-IV): sequencing the most valuable type-strain genomes for metagenomic binning, comparative biology and taxonomic classification.</title>
        <authorList>
            <person name="Goeker M."/>
        </authorList>
    </citation>
    <scope>NUCLEOTIDE SEQUENCE [LARGE SCALE GENOMIC DNA]</scope>
    <source>
        <strain evidence="6 7">DSM 15140</strain>
    </source>
</reference>
<evidence type="ECO:0000256" key="4">
    <source>
        <dbReference type="ARBA" id="ARBA00023136"/>
    </source>
</evidence>
<name>A0A366ED16_9BACI</name>
<keyword evidence="4 5" id="KW-0472">Membrane</keyword>
<gene>
    <name evidence="6" type="ORF">DES48_10252</name>
</gene>
<evidence type="ECO:0000313" key="6">
    <source>
        <dbReference type="EMBL" id="RBP00291.1"/>
    </source>
</evidence>
<keyword evidence="2 5" id="KW-0812">Transmembrane</keyword>
<keyword evidence="3 5" id="KW-1133">Transmembrane helix</keyword>